<dbReference type="InterPro" id="IPR051200">
    <property type="entry name" value="Host-pathogen_enzymatic-act"/>
</dbReference>
<protein>
    <submittedName>
        <fullName evidence="2">T9SS type A sorting domain-containing protein</fullName>
    </submittedName>
</protein>
<gene>
    <name evidence="2" type="ORF">ENO08_02325</name>
</gene>
<dbReference type="InterPro" id="IPR015943">
    <property type="entry name" value="WD40/YVTN_repeat-like_dom_sf"/>
</dbReference>
<dbReference type="EMBL" id="DSEC01000162">
    <property type="protein sequence ID" value="HER43280.1"/>
    <property type="molecule type" value="Genomic_DNA"/>
</dbReference>
<accession>A0A7V2F2X9</accession>
<feature type="domain" description="FlgD/Vpr Ig-like" evidence="1">
    <location>
        <begin position="424"/>
        <end position="469"/>
    </location>
</feature>
<dbReference type="Gene3D" id="2.60.40.4070">
    <property type="match status" value="1"/>
</dbReference>
<dbReference type="AlphaFoldDB" id="A0A7V2F2X9"/>
<dbReference type="PANTHER" id="PTHR47197:SF3">
    <property type="entry name" value="DIHYDRO-HEME D1 DEHYDROGENASE"/>
    <property type="match status" value="1"/>
</dbReference>
<dbReference type="PANTHER" id="PTHR47197">
    <property type="entry name" value="PROTEIN NIRF"/>
    <property type="match status" value="1"/>
</dbReference>
<organism evidence="2">
    <name type="scientific">Eiseniibacteriota bacterium</name>
    <dbReference type="NCBI Taxonomy" id="2212470"/>
    <lineage>
        <taxon>Bacteria</taxon>
        <taxon>Candidatus Eiseniibacteriota</taxon>
    </lineage>
</organism>
<dbReference type="InterPro" id="IPR011047">
    <property type="entry name" value="Quinoprotein_ADH-like_sf"/>
</dbReference>
<evidence type="ECO:0000313" key="2">
    <source>
        <dbReference type="EMBL" id="HER43280.1"/>
    </source>
</evidence>
<name>A0A7V2F2X9_UNCEI</name>
<proteinExistence type="predicted"/>
<dbReference type="Pfam" id="PF13860">
    <property type="entry name" value="FlgD_ig"/>
    <property type="match status" value="1"/>
</dbReference>
<dbReference type="InterPro" id="IPR025965">
    <property type="entry name" value="FlgD/Vpr_Ig-like"/>
</dbReference>
<dbReference type="Gene3D" id="2.130.10.10">
    <property type="entry name" value="YVTN repeat-like/Quinoprotein amine dehydrogenase"/>
    <property type="match status" value="2"/>
</dbReference>
<evidence type="ECO:0000259" key="1">
    <source>
        <dbReference type="Pfam" id="PF13860"/>
    </source>
</evidence>
<reference evidence="2" key="1">
    <citation type="journal article" date="2020" name="mSystems">
        <title>Genome- and Community-Level Interaction Insights into Carbon Utilization and Element Cycling Functions of Hydrothermarchaeota in Hydrothermal Sediment.</title>
        <authorList>
            <person name="Zhou Z."/>
            <person name="Liu Y."/>
            <person name="Xu W."/>
            <person name="Pan J."/>
            <person name="Luo Z.H."/>
            <person name="Li M."/>
        </authorList>
    </citation>
    <scope>NUCLEOTIDE SEQUENCE [LARGE SCALE GENOMIC DNA]</scope>
    <source>
        <strain evidence="2">SpSt-1233</strain>
    </source>
</reference>
<comment type="caution">
    <text evidence="2">The sequence shown here is derived from an EMBL/GenBank/DDBJ whole genome shotgun (WGS) entry which is preliminary data.</text>
</comment>
<dbReference type="Proteomes" id="UP000886069">
    <property type="component" value="Unassembled WGS sequence"/>
</dbReference>
<dbReference type="NCBIfam" id="TIGR04183">
    <property type="entry name" value="Por_Secre_tail"/>
    <property type="match status" value="1"/>
</dbReference>
<dbReference type="SUPFAM" id="SSF50998">
    <property type="entry name" value="Quinoprotein alcohol dehydrogenase-like"/>
    <property type="match status" value="1"/>
</dbReference>
<sequence>MRSAEHTARLAIFTGRIIFRSRGAARGAPLLLVPLTLLALAAPLPASEFAFITTTDYSSGSSSVIRLDGSYTAEPNVESICSDAVARYHDGLIYVVNRMGCDNIQVLDPSDGFSTLRQFSVGAGSDPHDIAFVSGTKAYVSRGNGTELLIVDPSTGAHLGAIDLSIFADADGLPEMDCMLLVGDLLFVSIQRLDRNNYWLPVPPSFLAVVDTGADTLYDCDTDTPGVQAVALAGTDPFGELHFDPYTGLVYLTTVGWWGVLDCGVEIVDPSALASAGFILTEEAAGGDVNDVAVLSPTTGYAIVTNAAFDNLLVRFDPSTGSLTDTLYAPGGYMLADIEISPQGDLFVCDRKATDPGIRIYDALSGGAVTAGTIDVGLPPFDIAFSAPVQTGAGTPPASALMGVYPNPFNPAARIVFSLERGGAAELVLFDASGRRVRELAAGDFPAGRHEVLWDGRNDRGLPAASGVYFARLRHGGSSGALKLVLIR</sequence>
<dbReference type="InterPro" id="IPR026444">
    <property type="entry name" value="Secre_tail"/>
</dbReference>